<dbReference type="EC" id="2.4.1.52" evidence="3"/>
<dbReference type="Pfam" id="PF13579">
    <property type="entry name" value="Glyco_trans_4_4"/>
    <property type="match status" value="1"/>
</dbReference>
<dbReference type="Gene3D" id="3.40.50.2000">
    <property type="entry name" value="Glycogen Phosphorylase B"/>
    <property type="match status" value="2"/>
</dbReference>
<evidence type="ECO:0000259" key="2">
    <source>
        <dbReference type="Pfam" id="PF13579"/>
    </source>
</evidence>
<accession>A0A9X2Q1I6</accession>
<dbReference type="InterPro" id="IPR001296">
    <property type="entry name" value="Glyco_trans_1"/>
</dbReference>
<feature type="domain" description="Glycosyltransferase subfamily 4-like N-terminal" evidence="2">
    <location>
        <begin position="37"/>
        <end position="175"/>
    </location>
</feature>
<evidence type="ECO:0000259" key="1">
    <source>
        <dbReference type="Pfam" id="PF00534"/>
    </source>
</evidence>
<dbReference type="Pfam" id="PF00534">
    <property type="entry name" value="Glycos_transf_1"/>
    <property type="match status" value="1"/>
</dbReference>
<comment type="caution">
    <text evidence="3">The sequence shown here is derived from an EMBL/GenBank/DDBJ whole genome shotgun (WGS) entry which is preliminary data.</text>
</comment>
<evidence type="ECO:0000313" key="3">
    <source>
        <dbReference type="EMBL" id="MCS3678759.1"/>
    </source>
</evidence>
<keyword evidence="3" id="KW-0328">Glycosyltransferase</keyword>
<reference evidence="3" key="1">
    <citation type="submission" date="2022-08" db="EMBL/GenBank/DDBJ databases">
        <title>Genomic Encyclopedia of Type Strains, Phase V (KMG-V): Genome sequencing to study the core and pangenomes of soil and plant-associated prokaryotes.</title>
        <authorList>
            <person name="Whitman W."/>
        </authorList>
    </citation>
    <scope>NUCLEOTIDE SEQUENCE</scope>
    <source>
        <strain evidence="3">0</strain>
    </source>
</reference>
<gene>
    <name evidence="3" type="ORF">GGP71_002700</name>
</gene>
<proteinExistence type="predicted"/>
<name>A0A9X2Q1I6_9BACT</name>
<dbReference type="AlphaFoldDB" id="A0A9X2Q1I6"/>
<evidence type="ECO:0000313" key="4">
    <source>
        <dbReference type="Proteomes" id="UP001155027"/>
    </source>
</evidence>
<dbReference type="EMBL" id="JANUAU010000009">
    <property type="protein sequence ID" value="MCS3678759.1"/>
    <property type="molecule type" value="Genomic_DNA"/>
</dbReference>
<dbReference type="SUPFAM" id="SSF53756">
    <property type="entry name" value="UDP-Glycosyltransferase/glycogen phosphorylase"/>
    <property type="match status" value="1"/>
</dbReference>
<dbReference type="RefSeq" id="WP_259080804.1">
    <property type="nucleotide sequence ID" value="NZ_JANUAU010000009.1"/>
</dbReference>
<protein>
    <submittedName>
        <fullName evidence="3">Poly(Glycerol-phosphate) alpha-glucosyltransferase</fullName>
        <ecNumber evidence="3">2.4.1.52</ecNumber>
    </submittedName>
</protein>
<sequence length="390" mass="43427">MKVAFVSPSLSRDAGGIFEIERDLAKALHSSTPAQIDVLGLRDEHTEKDRLEWAPLKPQVFGTTGPDAFRYAPRLLEGMHTSNADLVHLHALWMYTSVATLRWSRRTGRPHVVTINGMLDDWALQNARWKKRIAGVLYEDTNLQAAACLHVNTDAERQAVRRYGVGGPVCIIPNGVTLPDSTARESPPWAGVIPSDSNVLLYLGRIHPKKGLQELIDGWKEWKQAQVDDAWHIAVVGWEDGDHEKNLRERVRTAGVEDSVHFLGPMFEEEKASAFTHADAFVLPSHSEGFPMAVLEAWSYALPVLKTPACNIPAGFEADAAVQIDPRPRSIAEGLDQLLGASDEARTAMGERGRKLVEDRYTWSHAAEQMHRVYQWLLGDAEQPDSVELD</sequence>
<keyword evidence="3" id="KW-0808">Transferase</keyword>
<organism evidence="3 4">
    <name type="scientific">Salinibacter ruber</name>
    <dbReference type="NCBI Taxonomy" id="146919"/>
    <lineage>
        <taxon>Bacteria</taxon>
        <taxon>Pseudomonadati</taxon>
        <taxon>Rhodothermota</taxon>
        <taxon>Rhodothermia</taxon>
        <taxon>Rhodothermales</taxon>
        <taxon>Salinibacteraceae</taxon>
        <taxon>Salinibacter</taxon>
    </lineage>
</organism>
<dbReference type="PANTHER" id="PTHR45947">
    <property type="entry name" value="SULFOQUINOVOSYL TRANSFERASE SQD2"/>
    <property type="match status" value="1"/>
</dbReference>
<dbReference type="InterPro" id="IPR050194">
    <property type="entry name" value="Glycosyltransferase_grp1"/>
</dbReference>
<dbReference type="InterPro" id="IPR028098">
    <property type="entry name" value="Glyco_trans_4-like_N"/>
</dbReference>
<dbReference type="PANTHER" id="PTHR45947:SF3">
    <property type="entry name" value="SULFOQUINOVOSYL TRANSFERASE SQD2"/>
    <property type="match status" value="1"/>
</dbReference>
<feature type="domain" description="Glycosyl transferase family 1" evidence="1">
    <location>
        <begin position="191"/>
        <end position="355"/>
    </location>
</feature>
<dbReference type="GO" id="GO:0047265">
    <property type="term" value="F:poly(glycerol-phosphate) alpha-glucosyltransferase activity"/>
    <property type="evidence" value="ECO:0007669"/>
    <property type="project" value="UniProtKB-EC"/>
</dbReference>
<dbReference type="Proteomes" id="UP001155027">
    <property type="component" value="Unassembled WGS sequence"/>
</dbReference>